<reference evidence="1" key="1">
    <citation type="journal article" date="2014" name="Front. Microbiol.">
        <title>High frequency of phylogenetically diverse reductive dehalogenase-homologous genes in deep subseafloor sedimentary metagenomes.</title>
        <authorList>
            <person name="Kawai M."/>
            <person name="Futagami T."/>
            <person name="Toyoda A."/>
            <person name="Takaki Y."/>
            <person name="Nishi S."/>
            <person name="Hori S."/>
            <person name="Arai W."/>
            <person name="Tsubouchi T."/>
            <person name="Morono Y."/>
            <person name="Uchiyama I."/>
            <person name="Ito T."/>
            <person name="Fujiyama A."/>
            <person name="Inagaki F."/>
            <person name="Takami H."/>
        </authorList>
    </citation>
    <scope>NUCLEOTIDE SEQUENCE</scope>
    <source>
        <strain evidence="1">Expedition CK06-06</strain>
    </source>
</reference>
<sequence>MTARILKYFSINALICAPNTYIKPATIKNLADLLTT</sequence>
<proteinExistence type="predicted"/>
<dbReference type="AlphaFoldDB" id="X1V273"/>
<accession>X1V273</accession>
<comment type="caution">
    <text evidence="1">The sequence shown here is derived from an EMBL/GenBank/DDBJ whole genome shotgun (WGS) entry which is preliminary data.</text>
</comment>
<protein>
    <submittedName>
        <fullName evidence="1">Uncharacterized protein</fullName>
    </submittedName>
</protein>
<organism evidence="1">
    <name type="scientific">marine sediment metagenome</name>
    <dbReference type="NCBI Taxonomy" id="412755"/>
    <lineage>
        <taxon>unclassified sequences</taxon>
        <taxon>metagenomes</taxon>
        <taxon>ecological metagenomes</taxon>
    </lineage>
</organism>
<gene>
    <name evidence="1" type="ORF">S12H4_29604</name>
</gene>
<evidence type="ECO:0000313" key="1">
    <source>
        <dbReference type="EMBL" id="GAI98729.1"/>
    </source>
</evidence>
<name>X1V273_9ZZZZ</name>
<feature type="non-terminal residue" evidence="1">
    <location>
        <position position="36"/>
    </location>
</feature>
<dbReference type="EMBL" id="BARW01017090">
    <property type="protein sequence ID" value="GAI98729.1"/>
    <property type="molecule type" value="Genomic_DNA"/>
</dbReference>